<evidence type="ECO:0000313" key="3">
    <source>
        <dbReference type="EMBL" id="KQB85467.1"/>
    </source>
</evidence>
<feature type="domain" description="Solute-binding protein family 5" evidence="2">
    <location>
        <begin position="92"/>
        <end position="281"/>
    </location>
</feature>
<evidence type="ECO:0000256" key="1">
    <source>
        <dbReference type="SAM" id="SignalP"/>
    </source>
</evidence>
<dbReference type="Proteomes" id="UP000050517">
    <property type="component" value="Unassembled WGS sequence"/>
</dbReference>
<dbReference type="Pfam" id="PF00496">
    <property type="entry name" value="SBP_bac_5"/>
    <property type="match status" value="1"/>
</dbReference>
<dbReference type="Gene3D" id="3.90.76.10">
    <property type="entry name" value="Dipeptide-binding Protein, Domain 1"/>
    <property type="match status" value="1"/>
</dbReference>
<gene>
    <name evidence="3" type="ORF">Cocul_00613</name>
</gene>
<dbReference type="PATRIC" id="fig|1544416.3.peg.612"/>
<sequence length="538" mass="56857">MRIARQTATRLVGGFVAAAMAWGLAACADKAEEAAPEDSTLDYPGYLVSTPLLTSNAGSSLGASTNAQVLSGRVYPGVYTPGPSGQMIPNTDLATAQVLPGENRQVVYTIAEDARFSDGVEITCTDFFLTYKAGEMSELFGSYLPLMEQVQNLECTPGAKTFTVVFEQKMGGRWRNLFGPGEVLPAHSIARKAGMSQQQLTSALVNNDRAALVDLVRVWREGYNLGDPGSFDPDLQVSAGPYRIEKVGDRGEVVLARNDSYYGDPASLERLTVWPGTSDVQELSGQTRIRVADVSNGASHEIGGAAEGEEADPHEVYSEAGALTDTLLLGSDGLFATKEARGQFAACVDQAAVAQASSQASGVEVPPTAAHVVGATDPVRHQLADIADLHLGVDVGIAEALRGSTVRIGYMGPDQRKADMVEAIRVSCEPAGIAVVDASAEGGDLGSLAGTAAPGTETMDAVLRAVDPSAEYGEMELENTETPALRNAERQLWEEVTAIPLAAQPRTFVIDPTVSNVNVYTGLTGIGWNLDRWQMSKD</sequence>
<evidence type="ECO:0000313" key="4">
    <source>
        <dbReference type="Proteomes" id="UP000050517"/>
    </source>
</evidence>
<dbReference type="OrthoDB" id="7888869at2"/>
<name>A0A0Q0YSU0_9CORY</name>
<keyword evidence="4" id="KW-1185">Reference proteome</keyword>
<dbReference type="PROSITE" id="PS51257">
    <property type="entry name" value="PROKAR_LIPOPROTEIN"/>
    <property type="match status" value="1"/>
</dbReference>
<accession>A0A0Q0YSU0</accession>
<dbReference type="Gene3D" id="3.40.190.10">
    <property type="entry name" value="Periplasmic binding protein-like II"/>
    <property type="match status" value="1"/>
</dbReference>
<dbReference type="PANTHER" id="PTHR30290:SF65">
    <property type="entry name" value="MONOACYL PHOSPHATIDYLINOSITOL TETRAMANNOSIDE-BINDING PROTEIN LPQW-RELATED"/>
    <property type="match status" value="1"/>
</dbReference>
<dbReference type="InterPro" id="IPR000914">
    <property type="entry name" value="SBP_5_dom"/>
</dbReference>
<evidence type="ECO:0000259" key="2">
    <source>
        <dbReference type="Pfam" id="PF00496"/>
    </source>
</evidence>
<feature type="signal peptide" evidence="1">
    <location>
        <begin position="1"/>
        <end position="21"/>
    </location>
</feature>
<dbReference type="AlphaFoldDB" id="A0A0Q0YSU0"/>
<dbReference type="GO" id="GO:0015833">
    <property type="term" value="P:peptide transport"/>
    <property type="evidence" value="ECO:0007669"/>
    <property type="project" value="TreeGrafter"/>
</dbReference>
<dbReference type="GO" id="GO:1904680">
    <property type="term" value="F:peptide transmembrane transporter activity"/>
    <property type="evidence" value="ECO:0007669"/>
    <property type="project" value="TreeGrafter"/>
</dbReference>
<feature type="chain" id="PRO_5039404812" evidence="1">
    <location>
        <begin position="22"/>
        <end position="538"/>
    </location>
</feature>
<proteinExistence type="predicted"/>
<comment type="caution">
    <text evidence="3">The sequence shown here is derived from an EMBL/GenBank/DDBJ whole genome shotgun (WGS) entry which is preliminary data.</text>
</comment>
<dbReference type="SUPFAM" id="SSF53850">
    <property type="entry name" value="Periplasmic binding protein-like II"/>
    <property type="match status" value="1"/>
</dbReference>
<dbReference type="RefSeq" id="WP_055121791.1">
    <property type="nucleotide sequence ID" value="NZ_LKST01000001.1"/>
</dbReference>
<dbReference type="InterPro" id="IPR039424">
    <property type="entry name" value="SBP_5"/>
</dbReference>
<dbReference type="STRING" id="1544416.Cocul_00613"/>
<protein>
    <submittedName>
        <fullName evidence="3">Bacterial extracellular solute-binding protein, family 5</fullName>
    </submittedName>
</protein>
<keyword evidence="1" id="KW-0732">Signal</keyword>
<dbReference type="PANTHER" id="PTHR30290">
    <property type="entry name" value="PERIPLASMIC BINDING COMPONENT OF ABC TRANSPORTER"/>
    <property type="match status" value="1"/>
</dbReference>
<reference evidence="3 4" key="1">
    <citation type="submission" date="2015-10" db="EMBL/GenBank/DDBJ databases">
        <title>Corynebacteirum lowii and Corynebacterium oculi species nova, derived from human clinical disease and and emended description of Corynebacterium mastiditis.</title>
        <authorList>
            <person name="Bernard K."/>
            <person name="Pacheco A.L."/>
            <person name="Mcdougall C."/>
            <person name="Burtx T."/>
            <person name="Weibe D."/>
            <person name="Tyler S."/>
            <person name="Olson A.B."/>
            <person name="Cnockaert M."/>
            <person name="Eguchi H."/>
            <person name="Kuwahara T."/>
            <person name="Nakayama-Imaohji H."/>
            <person name="Boudewijins M."/>
            <person name="Van Hoecke F."/>
            <person name="Bernier A.-M."/>
            <person name="Vandamme P."/>
        </authorList>
    </citation>
    <scope>NUCLEOTIDE SEQUENCE [LARGE SCALE GENOMIC DNA]</scope>
    <source>
        <strain evidence="3 4">NML 130210</strain>
    </source>
</reference>
<dbReference type="EMBL" id="LKST01000001">
    <property type="protein sequence ID" value="KQB85467.1"/>
    <property type="molecule type" value="Genomic_DNA"/>
</dbReference>
<organism evidence="3 4">
    <name type="scientific">Corynebacterium oculi</name>
    <dbReference type="NCBI Taxonomy" id="1544416"/>
    <lineage>
        <taxon>Bacteria</taxon>
        <taxon>Bacillati</taxon>
        <taxon>Actinomycetota</taxon>
        <taxon>Actinomycetes</taxon>
        <taxon>Mycobacteriales</taxon>
        <taxon>Corynebacteriaceae</taxon>
        <taxon>Corynebacterium</taxon>
    </lineage>
</organism>